<dbReference type="OrthoDB" id="10057496at2759"/>
<dbReference type="Gene3D" id="1.25.40.20">
    <property type="entry name" value="Ankyrin repeat-containing domain"/>
    <property type="match status" value="1"/>
</dbReference>
<sequence>MSAPTPTPTEDECEDVLLASRYGDLDDVKAFVARFGTPALAAIRGANDTTILHMVCANGHTDLLEYLLPIVPASLLSAQNASGSTPLHWAALNSQLEAARKLVEFKDGPGVALIDIKNAAGHSPLGEAELAGWEEGAKWMVEVMNLEEAGAGKADEDDQPMNLENIEVEIEDADGRIAKMSLGDPAAKPQPSASESEFAFAIGGARQIVPKSSHHSPPLDGRGEHNSEPSMSLPVPAHALHIPQWEIPHHAKHKRHLLPVLLRAYAVPSSVHTTVQHYLNPSPLTSADRPGLGTHPSGEPSVILHARISCACQTAPSAALATSNCNPSRPECPYELATP</sequence>
<dbReference type="AlphaFoldDB" id="A0A4Y9YPN0"/>
<organism evidence="3 4">
    <name type="scientific">Dentipellis fragilis</name>
    <dbReference type="NCBI Taxonomy" id="205917"/>
    <lineage>
        <taxon>Eukaryota</taxon>
        <taxon>Fungi</taxon>
        <taxon>Dikarya</taxon>
        <taxon>Basidiomycota</taxon>
        <taxon>Agaricomycotina</taxon>
        <taxon>Agaricomycetes</taxon>
        <taxon>Russulales</taxon>
        <taxon>Hericiaceae</taxon>
        <taxon>Dentipellis</taxon>
    </lineage>
</organism>
<dbReference type="SUPFAM" id="SSF48403">
    <property type="entry name" value="Ankyrin repeat"/>
    <property type="match status" value="1"/>
</dbReference>
<dbReference type="Pfam" id="PF12796">
    <property type="entry name" value="Ank_2"/>
    <property type="match status" value="1"/>
</dbReference>
<dbReference type="STRING" id="205917.A0A4Y9YPN0"/>
<feature type="repeat" description="ANK" evidence="1">
    <location>
        <begin position="82"/>
        <end position="104"/>
    </location>
</feature>
<dbReference type="InterPro" id="IPR002110">
    <property type="entry name" value="Ankyrin_rpt"/>
</dbReference>
<keyword evidence="1" id="KW-0040">ANK repeat</keyword>
<evidence type="ECO:0000313" key="3">
    <source>
        <dbReference type="EMBL" id="TFY62999.1"/>
    </source>
</evidence>
<proteinExistence type="predicted"/>
<dbReference type="PROSITE" id="PS50297">
    <property type="entry name" value="ANK_REP_REGION"/>
    <property type="match status" value="1"/>
</dbReference>
<feature type="region of interest" description="Disordered" evidence="2">
    <location>
        <begin position="209"/>
        <end position="234"/>
    </location>
</feature>
<accession>A0A4Y9YPN0</accession>
<dbReference type="PROSITE" id="PS50088">
    <property type="entry name" value="ANK_REPEAT"/>
    <property type="match status" value="1"/>
</dbReference>
<dbReference type="Proteomes" id="UP000298327">
    <property type="component" value="Unassembled WGS sequence"/>
</dbReference>
<dbReference type="PANTHER" id="PTHR24121:SF23">
    <property type="entry name" value="NO MECHANORECEPTOR POTENTIAL C, ISOFORM H"/>
    <property type="match status" value="1"/>
</dbReference>
<dbReference type="PANTHER" id="PTHR24121">
    <property type="entry name" value="NO MECHANORECEPTOR POTENTIAL C, ISOFORM D-RELATED"/>
    <property type="match status" value="1"/>
</dbReference>
<gene>
    <name evidence="3" type="ORF">EVG20_g6499</name>
</gene>
<protein>
    <submittedName>
        <fullName evidence="3">Uncharacterized protein</fullName>
    </submittedName>
</protein>
<dbReference type="InterPro" id="IPR036770">
    <property type="entry name" value="Ankyrin_rpt-contain_sf"/>
</dbReference>
<dbReference type="SMART" id="SM00248">
    <property type="entry name" value="ANK"/>
    <property type="match status" value="2"/>
</dbReference>
<comment type="caution">
    <text evidence="3">The sequence shown here is derived from an EMBL/GenBank/DDBJ whole genome shotgun (WGS) entry which is preliminary data.</text>
</comment>
<reference evidence="3 4" key="1">
    <citation type="submission" date="2019-02" db="EMBL/GenBank/DDBJ databases">
        <title>Genome sequencing of the rare red list fungi Dentipellis fragilis.</title>
        <authorList>
            <person name="Buettner E."/>
            <person name="Kellner H."/>
        </authorList>
    </citation>
    <scope>NUCLEOTIDE SEQUENCE [LARGE SCALE GENOMIC DNA]</scope>
    <source>
        <strain evidence="3 4">DSM 105465</strain>
    </source>
</reference>
<keyword evidence="4" id="KW-1185">Reference proteome</keyword>
<evidence type="ECO:0000256" key="1">
    <source>
        <dbReference type="PROSITE-ProRule" id="PRU00023"/>
    </source>
</evidence>
<dbReference type="EMBL" id="SEOQ01000436">
    <property type="protein sequence ID" value="TFY62999.1"/>
    <property type="molecule type" value="Genomic_DNA"/>
</dbReference>
<name>A0A4Y9YPN0_9AGAM</name>
<evidence type="ECO:0000256" key="2">
    <source>
        <dbReference type="SAM" id="MobiDB-lite"/>
    </source>
</evidence>
<evidence type="ECO:0000313" key="4">
    <source>
        <dbReference type="Proteomes" id="UP000298327"/>
    </source>
</evidence>